<dbReference type="GO" id="GO:0004553">
    <property type="term" value="F:hydrolase activity, hydrolyzing O-glycosyl compounds"/>
    <property type="evidence" value="ECO:0007669"/>
    <property type="project" value="UniProtKB-ARBA"/>
</dbReference>
<accession>A0A2T3HJF7</accession>
<protein>
    <recommendedName>
        <fullName evidence="4">3-keto-disaccharide hydrolase domain-containing protein</fullName>
    </recommendedName>
</protein>
<sequence>MKNKFKTTLILFTALLALGACKKKDPAPDEEGLMLNEEFKNASDPFIRPNSYAKIQDGQLVMTYEAADVAIVDIVANKDAFSGTDARQTVEASFQHTEGHAYDQASLYFAIDASQNFYAFSVGDKEFRIHARRNGQAQNIIGWTASAAIKGQINEVNRLRISLAEEKLQFYINGTLVANVSAPGWKTLDKLGIGMGKLGSAPRTVYKVDYIKCWNK</sequence>
<dbReference type="EMBL" id="PYLS01000005">
    <property type="protein sequence ID" value="PST82559.1"/>
    <property type="molecule type" value="Genomic_DNA"/>
</dbReference>
<dbReference type="OrthoDB" id="1492314at2"/>
<evidence type="ECO:0000313" key="3">
    <source>
        <dbReference type="Proteomes" id="UP000240912"/>
    </source>
</evidence>
<reference evidence="2 3" key="1">
    <citation type="submission" date="2018-03" db="EMBL/GenBank/DDBJ databases">
        <authorList>
            <person name="Keele B.F."/>
        </authorList>
    </citation>
    <scope>NUCLEOTIDE SEQUENCE [LARGE SCALE GENOMIC DNA]</scope>
    <source>
        <strain evidence="2 3">YL28-9</strain>
    </source>
</reference>
<feature type="signal peptide" evidence="1">
    <location>
        <begin position="1"/>
        <end position="19"/>
    </location>
</feature>
<dbReference type="Gene3D" id="2.60.120.560">
    <property type="entry name" value="Exo-inulinase, domain 1"/>
    <property type="match status" value="1"/>
</dbReference>
<name>A0A2T3HJF7_9SPHI</name>
<comment type="caution">
    <text evidence="2">The sequence shown here is derived from an EMBL/GenBank/DDBJ whole genome shotgun (WGS) entry which is preliminary data.</text>
</comment>
<keyword evidence="3" id="KW-1185">Reference proteome</keyword>
<dbReference type="Proteomes" id="UP000240912">
    <property type="component" value="Unassembled WGS sequence"/>
</dbReference>
<gene>
    <name evidence="2" type="ORF">C7T94_07765</name>
</gene>
<dbReference type="PROSITE" id="PS51257">
    <property type="entry name" value="PROKAR_LIPOPROTEIN"/>
    <property type="match status" value="1"/>
</dbReference>
<organism evidence="2 3">
    <name type="scientific">Pedobacter yulinensis</name>
    <dbReference type="NCBI Taxonomy" id="2126353"/>
    <lineage>
        <taxon>Bacteria</taxon>
        <taxon>Pseudomonadati</taxon>
        <taxon>Bacteroidota</taxon>
        <taxon>Sphingobacteriia</taxon>
        <taxon>Sphingobacteriales</taxon>
        <taxon>Sphingobacteriaceae</taxon>
        <taxon>Pedobacter</taxon>
    </lineage>
</organism>
<dbReference type="InterPro" id="IPR013320">
    <property type="entry name" value="ConA-like_dom_sf"/>
</dbReference>
<dbReference type="RefSeq" id="WP_107214818.1">
    <property type="nucleotide sequence ID" value="NZ_KZ686269.1"/>
</dbReference>
<evidence type="ECO:0000256" key="1">
    <source>
        <dbReference type="SAM" id="SignalP"/>
    </source>
</evidence>
<dbReference type="GO" id="GO:0005975">
    <property type="term" value="P:carbohydrate metabolic process"/>
    <property type="evidence" value="ECO:0007669"/>
    <property type="project" value="UniProtKB-ARBA"/>
</dbReference>
<dbReference type="SUPFAM" id="SSF49899">
    <property type="entry name" value="Concanavalin A-like lectins/glucanases"/>
    <property type="match status" value="1"/>
</dbReference>
<feature type="chain" id="PRO_5015524442" description="3-keto-disaccharide hydrolase domain-containing protein" evidence="1">
    <location>
        <begin position="20"/>
        <end position="216"/>
    </location>
</feature>
<proteinExistence type="predicted"/>
<keyword evidence="1" id="KW-0732">Signal</keyword>
<evidence type="ECO:0000313" key="2">
    <source>
        <dbReference type="EMBL" id="PST82559.1"/>
    </source>
</evidence>
<dbReference type="AlphaFoldDB" id="A0A2T3HJF7"/>
<evidence type="ECO:0008006" key="4">
    <source>
        <dbReference type="Google" id="ProtNLM"/>
    </source>
</evidence>